<keyword evidence="4" id="KW-0378">Hydrolase</keyword>
<feature type="transmembrane region" description="Helical" evidence="2">
    <location>
        <begin position="38"/>
        <end position="58"/>
    </location>
</feature>
<proteinExistence type="inferred from homology"/>
<dbReference type="PANTHER" id="PTHR30487">
    <property type="entry name" value="TYPE 4 PREPILIN-LIKE PROTEINS LEADER PEPTIDE-PROCESSING ENZYME"/>
    <property type="match status" value="1"/>
</dbReference>
<dbReference type="Gene3D" id="1.20.120.1220">
    <property type="match status" value="1"/>
</dbReference>
<keyword evidence="5" id="KW-1185">Reference proteome</keyword>
<evidence type="ECO:0000313" key="4">
    <source>
        <dbReference type="EMBL" id="MFC4078389.1"/>
    </source>
</evidence>
<dbReference type="EC" id="3.4.23.43" evidence="4"/>
<comment type="caution">
    <text evidence="4">The sequence shown here is derived from an EMBL/GenBank/DDBJ whole genome shotgun (WGS) entry which is preliminary data.</text>
</comment>
<dbReference type="InterPro" id="IPR000045">
    <property type="entry name" value="Prepilin_IV_endopep_pep"/>
</dbReference>
<evidence type="ECO:0000259" key="3">
    <source>
        <dbReference type="Pfam" id="PF01478"/>
    </source>
</evidence>
<dbReference type="EMBL" id="JBHSAP010000018">
    <property type="protein sequence ID" value="MFC4078389.1"/>
    <property type="molecule type" value="Genomic_DNA"/>
</dbReference>
<feature type="transmembrane region" description="Helical" evidence="2">
    <location>
        <begin position="65"/>
        <end position="81"/>
    </location>
</feature>
<keyword evidence="2" id="KW-0472">Membrane</keyword>
<dbReference type="InterPro" id="IPR050882">
    <property type="entry name" value="Prepilin_peptidase/N-MTase"/>
</dbReference>
<comment type="similarity">
    <text evidence="1">Belongs to the peptidase A24 family.</text>
</comment>
<dbReference type="Pfam" id="PF01478">
    <property type="entry name" value="Peptidase_A24"/>
    <property type="match status" value="1"/>
</dbReference>
<dbReference type="PANTHER" id="PTHR30487:SF0">
    <property type="entry name" value="PREPILIN LEADER PEPTIDASE_N-METHYLTRANSFERASE-RELATED"/>
    <property type="match status" value="1"/>
</dbReference>
<evidence type="ECO:0000256" key="1">
    <source>
        <dbReference type="ARBA" id="ARBA00005801"/>
    </source>
</evidence>
<feature type="transmembrane region" description="Helical" evidence="2">
    <location>
        <begin position="113"/>
        <end position="130"/>
    </location>
</feature>
<protein>
    <submittedName>
        <fullName evidence="4">Prepilin peptidase</fullName>
        <ecNumber evidence="4">3.4.23.43</ecNumber>
    </submittedName>
</protein>
<reference evidence="5" key="1">
    <citation type="journal article" date="2019" name="Int. J. Syst. Evol. Microbiol.">
        <title>The Global Catalogue of Microorganisms (GCM) 10K type strain sequencing project: providing services to taxonomists for standard genome sequencing and annotation.</title>
        <authorList>
            <consortium name="The Broad Institute Genomics Platform"/>
            <consortium name="The Broad Institute Genome Sequencing Center for Infectious Disease"/>
            <person name="Wu L."/>
            <person name="Ma J."/>
        </authorList>
    </citation>
    <scope>NUCLEOTIDE SEQUENCE [LARGE SCALE GENOMIC DNA]</scope>
    <source>
        <strain evidence="5">IBRC-M 10813</strain>
    </source>
</reference>
<accession>A0ABV8JQY7</accession>
<name>A0ABV8JQY7_9BACL</name>
<evidence type="ECO:0000313" key="5">
    <source>
        <dbReference type="Proteomes" id="UP001595843"/>
    </source>
</evidence>
<keyword evidence="2" id="KW-0812">Transmembrane</keyword>
<organism evidence="4 5">
    <name type="scientific">Salinithrix halophila</name>
    <dbReference type="NCBI Taxonomy" id="1485204"/>
    <lineage>
        <taxon>Bacteria</taxon>
        <taxon>Bacillati</taxon>
        <taxon>Bacillota</taxon>
        <taxon>Bacilli</taxon>
        <taxon>Bacillales</taxon>
        <taxon>Thermoactinomycetaceae</taxon>
        <taxon>Salinithrix</taxon>
    </lineage>
</organism>
<sequence length="214" mass="22696">MEWAFLWVVGGWWAGGIMERLAAVTLQRVAPDPSLRPLSIRFLFPLGCAVGFTVICFVHTDTEERVIGCFLFLFLSAALLTDLWCRLIPDRLTIPAFFLFFLLRLVDGKAASSLIGAFLCGGVLVLAAYLSGGGMGGGDVKLATAAGAALGWPVAVVGLALAIMLGGVVSTVLLLVGKVGRKTALPFAPFLLAGFLSAFLWGQMLADWYLSLLG</sequence>
<keyword evidence="2" id="KW-1133">Transmembrane helix</keyword>
<dbReference type="Proteomes" id="UP001595843">
    <property type="component" value="Unassembled WGS sequence"/>
</dbReference>
<dbReference type="GO" id="GO:0004190">
    <property type="term" value="F:aspartic-type endopeptidase activity"/>
    <property type="evidence" value="ECO:0007669"/>
    <property type="project" value="UniProtKB-EC"/>
</dbReference>
<feature type="transmembrane region" description="Helical" evidence="2">
    <location>
        <begin position="87"/>
        <end position="106"/>
    </location>
</feature>
<feature type="transmembrane region" description="Helical" evidence="2">
    <location>
        <begin position="150"/>
        <end position="175"/>
    </location>
</feature>
<feature type="transmembrane region" description="Helical" evidence="2">
    <location>
        <begin position="187"/>
        <end position="206"/>
    </location>
</feature>
<gene>
    <name evidence="4" type="ORF">ACFOUO_16450</name>
</gene>
<evidence type="ECO:0000256" key="2">
    <source>
        <dbReference type="SAM" id="Phobius"/>
    </source>
</evidence>
<dbReference type="RefSeq" id="WP_380706197.1">
    <property type="nucleotide sequence ID" value="NZ_JBHSAP010000018.1"/>
</dbReference>
<feature type="domain" description="Prepilin type IV endopeptidase peptidase" evidence="3">
    <location>
        <begin position="69"/>
        <end position="169"/>
    </location>
</feature>